<proteinExistence type="predicted"/>
<sequence>MNTNNKKDQRTDLFWGAQDIIRTNVLTKFLRTGDNGQKAITKGHHGEKKTGAIFKLIQDIIRTNGLTKFHEDWTINVTLRVLTRLYYNLIRENAPPPDDYVFEQAGTLFFSRVLTRITSLIPGGHKNASPLGGHVFFCQPEPFSNSFNTSLG</sequence>
<comment type="caution">
    <text evidence="1">The sequence shown here is derived from an EMBL/GenBank/DDBJ whole genome shotgun (WGS) entry which is preliminary data.</text>
</comment>
<evidence type="ECO:0000313" key="2">
    <source>
        <dbReference type="Proteomes" id="UP000828390"/>
    </source>
</evidence>
<reference evidence="1" key="1">
    <citation type="journal article" date="2019" name="bioRxiv">
        <title>The Genome of the Zebra Mussel, Dreissena polymorpha: A Resource for Invasive Species Research.</title>
        <authorList>
            <person name="McCartney M.A."/>
            <person name="Auch B."/>
            <person name="Kono T."/>
            <person name="Mallez S."/>
            <person name="Zhang Y."/>
            <person name="Obille A."/>
            <person name="Becker A."/>
            <person name="Abrahante J.E."/>
            <person name="Garbe J."/>
            <person name="Badalamenti J.P."/>
            <person name="Herman A."/>
            <person name="Mangelson H."/>
            <person name="Liachko I."/>
            <person name="Sullivan S."/>
            <person name="Sone E.D."/>
            <person name="Koren S."/>
            <person name="Silverstein K.A.T."/>
            <person name="Beckman K.B."/>
            <person name="Gohl D.M."/>
        </authorList>
    </citation>
    <scope>NUCLEOTIDE SEQUENCE</scope>
    <source>
        <strain evidence="1">Duluth1</strain>
        <tissue evidence="1">Whole animal</tissue>
    </source>
</reference>
<name>A0A9D4EN87_DREPO</name>
<reference evidence="1" key="2">
    <citation type="submission" date="2020-11" db="EMBL/GenBank/DDBJ databases">
        <authorList>
            <person name="McCartney M.A."/>
            <person name="Auch B."/>
            <person name="Kono T."/>
            <person name="Mallez S."/>
            <person name="Becker A."/>
            <person name="Gohl D.M."/>
            <person name="Silverstein K.A.T."/>
            <person name="Koren S."/>
            <person name="Bechman K.B."/>
            <person name="Herman A."/>
            <person name="Abrahante J.E."/>
            <person name="Garbe J."/>
        </authorList>
    </citation>
    <scope>NUCLEOTIDE SEQUENCE</scope>
    <source>
        <strain evidence="1">Duluth1</strain>
        <tissue evidence="1">Whole animal</tissue>
    </source>
</reference>
<gene>
    <name evidence="1" type="ORF">DPMN_160313</name>
</gene>
<evidence type="ECO:0000313" key="1">
    <source>
        <dbReference type="EMBL" id="KAH3782398.1"/>
    </source>
</evidence>
<protein>
    <submittedName>
        <fullName evidence="1">Uncharacterized protein</fullName>
    </submittedName>
</protein>
<dbReference type="AlphaFoldDB" id="A0A9D4EN87"/>
<accession>A0A9D4EN87</accession>
<dbReference type="EMBL" id="JAIWYP010000008">
    <property type="protein sequence ID" value="KAH3782398.1"/>
    <property type="molecule type" value="Genomic_DNA"/>
</dbReference>
<keyword evidence="2" id="KW-1185">Reference proteome</keyword>
<dbReference type="Proteomes" id="UP000828390">
    <property type="component" value="Unassembled WGS sequence"/>
</dbReference>
<organism evidence="1 2">
    <name type="scientific">Dreissena polymorpha</name>
    <name type="common">Zebra mussel</name>
    <name type="synonym">Mytilus polymorpha</name>
    <dbReference type="NCBI Taxonomy" id="45954"/>
    <lineage>
        <taxon>Eukaryota</taxon>
        <taxon>Metazoa</taxon>
        <taxon>Spiralia</taxon>
        <taxon>Lophotrochozoa</taxon>
        <taxon>Mollusca</taxon>
        <taxon>Bivalvia</taxon>
        <taxon>Autobranchia</taxon>
        <taxon>Heteroconchia</taxon>
        <taxon>Euheterodonta</taxon>
        <taxon>Imparidentia</taxon>
        <taxon>Neoheterodontei</taxon>
        <taxon>Myida</taxon>
        <taxon>Dreissenoidea</taxon>
        <taxon>Dreissenidae</taxon>
        <taxon>Dreissena</taxon>
    </lineage>
</organism>